<organism evidence="3 4">
    <name type="scientific">[Clostridium] citroniae WAL-19142</name>
    <dbReference type="NCBI Taxonomy" id="742734"/>
    <lineage>
        <taxon>Bacteria</taxon>
        <taxon>Bacillati</taxon>
        <taxon>Bacillota</taxon>
        <taxon>Clostridia</taxon>
        <taxon>Lachnospirales</taxon>
        <taxon>Lachnospiraceae</taxon>
        <taxon>Enterocloster</taxon>
    </lineage>
</organism>
<reference evidence="3 4" key="1">
    <citation type="submission" date="2011-04" db="EMBL/GenBank/DDBJ databases">
        <title>The Genome Sequence of Clostridium citroniae WAL-19142.</title>
        <authorList>
            <consortium name="The Broad Institute Genome Sequencing Platform"/>
            <person name="Earl A."/>
            <person name="Ward D."/>
            <person name="Feldgarden M."/>
            <person name="Gevers D."/>
            <person name="Warren Y.A."/>
            <person name="Tyrrell K.L."/>
            <person name="Citron D.M."/>
            <person name="Goldstein E.J."/>
            <person name="Daigneault M."/>
            <person name="Allen-Vercoe E."/>
            <person name="Young S.K."/>
            <person name="Zeng Q."/>
            <person name="Gargeya S."/>
            <person name="Fitzgerald M."/>
            <person name="Haas B."/>
            <person name="Abouelleil A."/>
            <person name="Alvarado L."/>
            <person name="Arachchi H.M."/>
            <person name="Berlin A."/>
            <person name="Brown A."/>
            <person name="Chapman S.B."/>
            <person name="Chen Z."/>
            <person name="Dunbar C."/>
            <person name="Freedman E."/>
            <person name="Gearin G."/>
            <person name="Gellesch M."/>
            <person name="Goldberg J."/>
            <person name="Griggs A."/>
            <person name="Gujja S."/>
            <person name="Heilman E.R."/>
            <person name="Heiman D."/>
            <person name="Howarth C."/>
            <person name="Larson L."/>
            <person name="Lui A."/>
            <person name="MacDonald P.J."/>
            <person name="Mehta T."/>
            <person name="Montmayeur A."/>
            <person name="Murphy C."/>
            <person name="Neiman D."/>
            <person name="Pearson M."/>
            <person name="Priest M."/>
            <person name="Roberts A."/>
            <person name="Saif S."/>
            <person name="Shea T."/>
            <person name="Shenoy N."/>
            <person name="Sisk P."/>
            <person name="Stolte C."/>
            <person name="Sykes S."/>
            <person name="White J."/>
            <person name="Yandava C."/>
            <person name="Wortman J."/>
            <person name="Nusbaum C."/>
            <person name="Birren B."/>
        </authorList>
    </citation>
    <scope>NUCLEOTIDE SEQUENCE [LARGE SCALE GENOMIC DNA]</scope>
    <source>
        <strain evidence="3 4">WAL-19142</strain>
    </source>
</reference>
<comment type="caution">
    <text evidence="3">The sequence shown here is derived from an EMBL/GenBank/DDBJ whole genome shotgun (WGS) entry which is preliminary data.</text>
</comment>
<keyword evidence="2" id="KW-1133">Transmembrane helix</keyword>
<accession>A0A0J9B7E3</accession>
<dbReference type="GeneID" id="93166315"/>
<evidence type="ECO:0000256" key="1">
    <source>
        <dbReference type="SAM" id="MobiDB-lite"/>
    </source>
</evidence>
<keyword evidence="2" id="KW-0812">Transmembrane</keyword>
<protein>
    <submittedName>
        <fullName evidence="3">Uncharacterized protein</fullName>
    </submittedName>
</protein>
<dbReference type="RefSeq" id="WP_048929198.1">
    <property type="nucleotide sequence ID" value="NZ_KQ235875.1"/>
</dbReference>
<name>A0A0J9B7E3_9FIRM</name>
<dbReference type="AlphaFoldDB" id="A0A0J9B7E3"/>
<gene>
    <name evidence="3" type="ORF">HMPREF9470_00745</name>
</gene>
<evidence type="ECO:0000313" key="3">
    <source>
        <dbReference type="EMBL" id="KMW08332.1"/>
    </source>
</evidence>
<evidence type="ECO:0000256" key="2">
    <source>
        <dbReference type="SAM" id="Phobius"/>
    </source>
</evidence>
<dbReference type="EMBL" id="ADLK01000089">
    <property type="protein sequence ID" value="KMW08332.1"/>
    <property type="molecule type" value="Genomic_DNA"/>
</dbReference>
<sequence>MCERGRALSVFATIYLLYFSCLQVILYDIYIAKTIAISQRNIANRAKADTMEIWMPETQSETQIETQSETQSEAQGGRIVPGGKF</sequence>
<feature type="region of interest" description="Disordered" evidence="1">
    <location>
        <begin position="58"/>
        <end position="85"/>
    </location>
</feature>
<feature type="compositionally biased region" description="Polar residues" evidence="1">
    <location>
        <begin position="58"/>
        <end position="74"/>
    </location>
</feature>
<evidence type="ECO:0000313" key="4">
    <source>
        <dbReference type="Proteomes" id="UP000037392"/>
    </source>
</evidence>
<proteinExistence type="predicted"/>
<keyword evidence="2" id="KW-0472">Membrane</keyword>
<feature type="transmembrane region" description="Helical" evidence="2">
    <location>
        <begin position="7"/>
        <end position="30"/>
    </location>
</feature>
<dbReference type="PATRIC" id="fig|742734.4.peg.794"/>
<dbReference type="Proteomes" id="UP000037392">
    <property type="component" value="Unassembled WGS sequence"/>
</dbReference>